<keyword evidence="1" id="KW-0472">Membrane</keyword>
<evidence type="ECO:0000313" key="3">
    <source>
        <dbReference type="Proteomes" id="UP000035100"/>
    </source>
</evidence>
<dbReference type="Proteomes" id="UP000035100">
    <property type="component" value="Unassembled WGS sequence"/>
</dbReference>
<sequence length="88" mass="10152">MFALVRLFALGLVVLSVIYVSVSLWSRARRRETLELLWEERGRIGDRDSFVKAGMVEYDRSLKKRLILGIYVVPAVVVAGIIYLVNYY</sequence>
<dbReference type="RefSeq" id="WP_018301824.1">
    <property type="nucleotide sequence ID" value="NZ_KB902279.1"/>
</dbReference>
<comment type="caution">
    <text evidence="2">The sequence shown here is derived from an EMBL/GenBank/DDBJ whole genome shotgun (WGS) entry which is preliminary data.</text>
</comment>
<feature type="transmembrane region" description="Helical" evidence="1">
    <location>
        <begin position="6"/>
        <end position="25"/>
    </location>
</feature>
<accession>A0A0D0PA52</accession>
<dbReference type="STRING" id="1123501.Wenmar_03033"/>
<protein>
    <recommendedName>
        <fullName evidence="4">Cation/multidrug efflux pump</fullName>
    </recommendedName>
</protein>
<dbReference type="EMBL" id="AONG01000014">
    <property type="protein sequence ID" value="KIQ68386.1"/>
    <property type="molecule type" value="Genomic_DNA"/>
</dbReference>
<evidence type="ECO:0008006" key="4">
    <source>
        <dbReference type="Google" id="ProtNLM"/>
    </source>
</evidence>
<dbReference type="OrthoDB" id="7632202at2"/>
<keyword evidence="3" id="KW-1185">Reference proteome</keyword>
<evidence type="ECO:0000313" key="2">
    <source>
        <dbReference type="EMBL" id="KIQ68386.1"/>
    </source>
</evidence>
<dbReference type="AlphaFoldDB" id="A0A0D0PA52"/>
<organism evidence="2 3">
    <name type="scientific">Wenxinia marina DSM 24838</name>
    <dbReference type="NCBI Taxonomy" id="1123501"/>
    <lineage>
        <taxon>Bacteria</taxon>
        <taxon>Pseudomonadati</taxon>
        <taxon>Pseudomonadota</taxon>
        <taxon>Alphaproteobacteria</taxon>
        <taxon>Rhodobacterales</taxon>
        <taxon>Roseobacteraceae</taxon>
        <taxon>Wenxinia</taxon>
    </lineage>
</organism>
<feature type="transmembrane region" description="Helical" evidence="1">
    <location>
        <begin position="66"/>
        <end position="85"/>
    </location>
</feature>
<reference evidence="2 3" key="1">
    <citation type="submission" date="2013-01" db="EMBL/GenBank/DDBJ databases">
        <authorList>
            <person name="Fiebig A."/>
            <person name="Goeker M."/>
            <person name="Klenk H.-P.P."/>
        </authorList>
    </citation>
    <scope>NUCLEOTIDE SEQUENCE [LARGE SCALE GENOMIC DNA]</scope>
    <source>
        <strain evidence="2 3">DSM 24838</strain>
    </source>
</reference>
<keyword evidence="1" id="KW-0812">Transmembrane</keyword>
<evidence type="ECO:0000256" key="1">
    <source>
        <dbReference type="SAM" id="Phobius"/>
    </source>
</evidence>
<name>A0A0D0PA52_9RHOB</name>
<keyword evidence="1" id="KW-1133">Transmembrane helix</keyword>
<gene>
    <name evidence="2" type="ORF">Wenmar_03033</name>
</gene>
<proteinExistence type="predicted"/>
<dbReference type="eggNOG" id="ENOG5032YBV">
    <property type="taxonomic scope" value="Bacteria"/>
</dbReference>